<dbReference type="InterPro" id="IPR004875">
    <property type="entry name" value="DDE_SF_endonuclease_dom"/>
</dbReference>
<dbReference type="STRING" id="930991.A0A0D0DW80"/>
<reference evidence="3 4" key="1">
    <citation type="submission" date="2014-04" db="EMBL/GenBank/DDBJ databases">
        <authorList>
            <consortium name="DOE Joint Genome Institute"/>
            <person name="Kuo A."/>
            <person name="Kohler A."/>
            <person name="Jargeat P."/>
            <person name="Nagy L.G."/>
            <person name="Floudas D."/>
            <person name="Copeland A."/>
            <person name="Barry K.W."/>
            <person name="Cichocki N."/>
            <person name="Veneault-Fourrey C."/>
            <person name="LaButti K."/>
            <person name="Lindquist E.A."/>
            <person name="Lipzen A."/>
            <person name="Lundell T."/>
            <person name="Morin E."/>
            <person name="Murat C."/>
            <person name="Sun H."/>
            <person name="Tunlid A."/>
            <person name="Henrissat B."/>
            <person name="Grigoriev I.V."/>
            <person name="Hibbett D.S."/>
            <person name="Martin F."/>
            <person name="Nordberg H.P."/>
            <person name="Cantor M.N."/>
            <person name="Hua S.X."/>
        </authorList>
    </citation>
    <scope>NUCLEOTIDE SEQUENCE [LARGE SCALE GENOMIC DNA]</scope>
    <source>
        <strain evidence="3 4">Ve08.2h10</strain>
    </source>
</reference>
<sequence>MSPCFVMKEGPLADHSEIEGIGVIVTSPNGWTDWELRKEWFRETFVPNALAHCVDEKPIALWRHRCHSADILNVDGHDSHETNSLKAITYGYGIIIIGFPLKTTHKTQPLDVGIFSSVSRKWTSHCGQHIVEGIKIDHYNFIPKYMSICHVMTPTLIWKAFTCTEIYPFNPDIFTEKDFAPSQATSYEVCVPPLYHSSGDTPSAQITAPPSGPAQTTASHMESEDIIEDEGSGSEEFYYNSNVGDQIEAAAGKACAQDLVSHQEW</sequence>
<accession>A0A0D0DW80</accession>
<proteinExistence type="predicted"/>
<reference evidence="4" key="2">
    <citation type="submission" date="2015-01" db="EMBL/GenBank/DDBJ databases">
        <title>Evolutionary Origins and Diversification of the Mycorrhizal Mutualists.</title>
        <authorList>
            <consortium name="DOE Joint Genome Institute"/>
            <consortium name="Mycorrhizal Genomics Consortium"/>
            <person name="Kohler A."/>
            <person name="Kuo A."/>
            <person name="Nagy L.G."/>
            <person name="Floudas D."/>
            <person name="Copeland A."/>
            <person name="Barry K.W."/>
            <person name="Cichocki N."/>
            <person name="Veneault-Fourrey C."/>
            <person name="LaButti K."/>
            <person name="Lindquist E.A."/>
            <person name="Lipzen A."/>
            <person name="Lundell T."/>
            <person name="Morin E."/>
            <person name="Murat C."/>
            <person name="Riley R."/>
            <person name="Ohm R."/>
            <person name="Sun H."/>
            <person name="Tunlid A."/>
            <person name="Henrissat B."/>
            <person name="Grigoriev I.V."/>
            <person name="Hibbett D.S."/>
            <person name="Martin F."/>
        </authorList>
    </citation>
    <scope>NUCLEOTIDE SEQUENCE [LARGE SCALE GENOMIC DNA]</scope>
    <source>
        <strain evidence="4">Ve08.2h10</strain>
    </source>
</reference>
<dbReference type="InParanoid" id="A0A0D0DW80"/>
<dbReference type="GO" id="GO:0003676">
    <property type="term" value="F:nucleic acid binding"/>
    <property type="evidence" value="ECO:0007669"/>
    <property type="project" value="InterPro"/>
</dbReference>
<evidence type="ECO:0000256" key="1">
    <source>
        <dbReference type="SAM" id="MobiDB-lite"/>
    </source>
</evidence>
<dbReference type="EMBL" id="KN824857">
    <property type="protein sequence ID" value="KIK99493.1"/>
    <property type="molecule type" value="Genomic_DNA"/>
</dbReference>
<evidence type="ECO:0000313" key="4">
    <source>
        <dbReference type="Proteomes" id="UP000054538"/>
    </source>
</evidence>
<dbReference type="Proteomes" id="UP000054538">
    <property type="component" value="Unassembled WGS sequence"/>
</dbReference>
<feature type="domain" description="DDE-1" evidence="2">
    <location>
        <begin position="28"/>
        <end position="136"/>
    </location>
</feature>
<dbReference type="HOGENOM" id="CLU_1050109_0_0_1"/>
<feature type="compositionally biased region" description="Polar residues" evidence="1">
    <location>
        <begin position="200"/>
        <end position="220"/>
    </location>
</feature>
<organism evidence="3 4">
    <name type="scientific">Paxillus rubicundulus Ve08.2h10</name>
    <dbReference type="NCBI Taxonomy" id="930991"/>
    <lineage>
        <taxon>Eukaryota</taxon>
        <taxon>Fungi</taxon>
        <taxon>Dikarya</taxon>
        <taxon>Basidiomycota</taxon>
        <taxon>Agaricomycotina</taxon>
        <taxon>Agaricomycetes</taxon>
        <taxon>Agaricomycetidae</taxon>
        <taxon>Boletales</taxon>
        <taxon>Paxilineae</taxon>
        <taxon>Paxillaceae</taxon>
        <taxon>Paxillus</taxon>
    </lineage>
</organism>
<name>A0A0D0DW80_9AGAM</name>
<dbReference type="Pfam" id="PF03184">
    <property type="entry name" value="DDE_1"/>
    <property type="match status" value="1"/>
</dbReference>
<feature type="region of interest" description="Disordered" evidence="1">
    <location>
        <begin position="200"/>
        <end position="230"/>
    </location>
</feature>
<keyword evidence="4" id="KW-1185">Reference proteome</keyword>
<dbReference type="AlphaFoldDB" id="A0A0D0DW80"/>
<protein>
    <recommendedName>
        <fullName evidence="2">DDE-1 domain-containing protein</fullName>
    </recommendedName>
</protein>
<evidence type="ECO:0000259" key="2">
    <source>
        <dbReference type="Pfam" id="PF03184"/>
    </source>
</evidence>
<dbReference type="OrthoDB" id="3064354at2759"/>
<gene>
    <name evidence="3" type="ORF">PAXRUDRAFT_131932</name>
</gene>
<evidence type="ECO:0000313" key="3">
    <source>
        <dbReference type="EMBL" id="KIK99493.1"/>
    </source>
</evidence>